<sequence>MRKVHISSVQAGERLAKPIFMENGNVLLGTGVELNDRFIQRLGNLGIDMIYIEDKHTMDLIPDEVVRDETRKKAVEAVHKTMTGLMDMKNVKGRAAVPEIGSTFRTVFGSILQDLATRKDVLVNLSSLHTMEGYLFHHSVNVAVLAGIIGIAKGYNQSQLSDLGVGALLFDIGMTSVPKEIWNKNGPLTEAERKRVQLHTEDGFNLLRSQFDVSLLSAHCALQHHERFDGHGYPRGLQQKEIHEYAQIVAIADVYDALTSPRTHRVRYTPSEAIEFLFASGNQYFDVDLVRLFCRHISIYPVASTVLLNTGQTAVVSSVNPNSVQRPTVRVIKEADGSEPAEPYEIDLHEEYSYTISKTL</sequence>
<gene>
    <name evidence="2" type="ORF">ACFSUF_19110</name>
</gene>
<name>A0ABW5PHL2_9BACL</name>
<dbReference type="PANTHER" id="PTHR43155:SF2">
    <property type="entry name" value="CYCLIC DI-GMP PHOSPHODIESTERASE PA4108"/>
    <property type="match status" value="1"/>
</dbReference>
<reference evidence="3" key="1">
    <citation type="journal article" date="2019" name="Int. J. Syst. Evol. Microbiol.">
        <title>The Global Catalogue of Microorganisms (GCM) 10K type strain sequencing project: providing services to taxonomists for standard genome sequencing and annotation.</title>
        <authorList>
            <consortium name="The Broad Institute Genomics Platform"/>
            <consortium name="The Broad Institute Genome Sequencing Center for Infectious Disease"/>
            <person name="Wu L."/>
            <person name="Ma J."/>
        </authorList>
    </citation>
    <scope>NUCLEOTIDE SEQUENCE [LARGE SCALE GENOMIC DNA]</scope>
    <source>
        <strain evidence="3">KCTC 3950</strain>
    </source>
</reference>
<evidence type="ECO:0000259" key="1">
    <source>
        <dbReference type="PROSITE" id="PS51832"/>
    </source>
</evidence>
<comment type="caution">
    <text evidence="2">The sequence shown here is derived from an EMBL/GenBank/DDBJ whole genome shotgun (WGS) entry which is preliminary data.</text>
</comment>
<dbReference type="GO" id="GO:0016787">
    <property type="term" value="F:hydrolase activity"/>
    <property type="evidence" value="ECO:0007669"/>
    <property type="project" value="UniProtKB-KW"/>
</dbReference>
<dbReference type="InterPro" id="IPR037522">
    <property type="entry name" value="HD_GYP_dom"/>
</dbReference>
<dbReference type="RefSeq" id="WP_377605479.1">
    <property type="nucleotide sequence ID" value="NZ_JBHUME010000012.1"/>
</dbReference>
<dbReference type="Gene3D" id="1.10.3210.10">
    <property type="entry name" value="Hypothetical protein af1432"/>
    <property type="match status" value="1"/>
</dbReference>
<evidence type="ECO:0000313" key="3">
    <source>
        <dbReference type="Proteomes" id="UP001597541"/>
    </source>
</evidence>
<keyword evidence="3" id="KW-1185">Reference proteome</keyword>
<feature type="domain" description="HD-GYP" evidence="1">
    <location>
        <begin position="104"/>
        <end position="309"/>
    </location>
</feature>
<dbReference type="EMBL" id="JBHUME010000012">
    <property type="protein sequence ID" value="MFD2614526.1"/>
    <property type="molecule type" value="Genomic_DNA"/>
</dbReference>
<dbReference type="SMART" id="SM00471">
    <property type="entry name" value="HDc"/>
    <property type="match status" value="1"/>
</dbReference>
<dbReference type="EC" id="3.1.4.-" evidence="2"/>
<dbReference type="PROSITE" id="PS51832">
    <property type="entry name" value="HD_GYP"/>
    <property type="match status" value="1"/>
</dbReference>
<dbReference type="Pfam" id="PF13487">
    <property type="entry name" value="HD_5"/>
    <property type="match status" value="1"/>
</dbReference>
<organism evidence="2 3">
    <name type="scientific">Paenibacillus gansuensis</name>
    <dbReference type="NCBI Taxonomy" id="306542"/>
    <lineage>
        <taxon>Bacteria</taxon>
        <taxon>Bacillati</taxon>
        <taxon>Bacillota</taxon>
        <taxon>Bacilli</taxon>
        <taxon>Bacillales</taxon>
        <taxon>Paenibacillaceae</taxon>
        <taxon>Paenibacillus</taxon>
    </lineage>
</organism>
<dbReference type="Proteomes" id="UP001597541">
    <property type="component" value="Unassembled WGS sequence"/>
</dbReference>
<keyword evidence="2" id="KW-0378">Hydrolase</keyword>
<dbReference type="PANTHER" id="PTHR43155">
    <property type="entry name" value="CYCLIC DI-GMP PHOSPHODIESTERASE PA4108-RELATED"/>
    <property type="match status" value="1"/>
</dbReference>
<accession>A0ABW5PHL2</accession>
<dbReference type="SUPFAM" id="SSF109604">
    <property type="entry name" value="HD-domain/PDEase-like"/>
    <property type="match status" value="1"/>
</dbReference>
<protein>
    <submittedName>
        <fullName evidence="2">HD-GYP domain-containing protein</fullName>
        <ecNumber evidence="2">3.1.4.-</ecNumber>
    </submittedName>
</protein>
<proteinExistence type="predicted"/>
<dbReference type="CDD" id="cd00077">
    <property type="entry name" value="HDc"/>
    <property type="match status" value="1"/>
</dbReference>
<dbReference type="InterPro" id="IPR003607">
    <property type="entry name" value="HD/PDEase_dom"/>
</dbReference>
<evidence type="ECO:0000313" key="2">
    <source>
        <dbReference type="EMBL" id="MFD2614526.1"/>
    </source>
</evidence>